<dbReference type="GeneID" id="96623095"/>
<organism evidence="4 5">
    <name type="scientific">Rothia terrae</name>
    <dbReference type="NCBI Taxonomy" id="396015"/>
    <lineage>
        <taxon>Bacteria</taxon>
        <taxon>Bacillati</taxon>
        <taxon>Actinomycetota</taxon>
        <taxon>Actinomycetes</taxon>
        <taxon>Micrococcales</taxon>
        <taxon>Micrococcaceae</taxon>
        <taxon>Rothia</taxon>
    </lineage>
</organism>
<dbReference type="GO" id="GO:0016887">
    <property type="term" value="F:ATP hydrolysis activity"/>
    <property type="evidence" value="ECO:0007669"/>
    <property type="project" value="InterPro"/>
</dbReference>
<sequence>MNHPNATISPASLPRFDDEAVEPDATTRAQTPPTLFQLAGKYPPKFSTGLKDSARYQRSPQQPEASDTQPDEDQLHTAEVFDVAEPPAAYRAPSNEVDTAGIARAIMDASLLASAEFSTESCARLLEEEHADLTPEQKHDVQKIIAAHLEGLGPLEPLLELDGITDIYVNSPADVWVDGSFGMHKTDLQFDHEDAVRSLATRLVTSCGARLDESVPANDVQTERGQRVHAVLPPVAGENTVLSIRVQPARRLTLEQWLAHSNPQLMPVLISMMKTRANFVISGGTGSGKTTLLNALLGLCAEEERLVTLEDSPELAPAHAHTVALTSRAANAEGRGAITLQMLIQQALRMGPDRLILGESRGAEIIDLLMAMNTGHSGSGSTVHANSADATPARIIAMGALAGLTPQATSLQAATALDYVIHCQKVGGHRIITQISRFELNNHELQTVPCCSVNPTTGRLKWHTGGIHLREAMEQAL</sequence>
<dbReference type="PANTHER" id="PTHR30486">
    <property type="entry name" value="TWITCHING MOTILITY PROTEIN PILT"/>
    <property type="match status" value="1"/>
</dbReference>
<dbReference type="Gene3D" id="3.40.50.300">
    <property type="entry name" value="P-loop containing nucleotide triphosphate hydrolases"/>
    <property type="match status" value="1"/>
</dbReference>
<reference evidence="4 5" key="1">
    <citation type="submission" date="2020-09" db="EMBL/GenBank/DDBJ databases">
        <title>Investigation of environmental microbes.</title>
        <authorList>
            <person name="Ou Y."/>
            <person name="Kang Q."/>
        </authorList>
    </citation>
    <scope>NUCLEOTIDE SEQUENCE [LARGE SCALE GENOMIC DNA]</scope>
    <source>
        <strain evidence="4 5">KJZ-14</strain>
    </source>
</reference>
<comment type="similarity">
    <text evidence="1">Belongs to the GSP E family.</text>
</comment>
<dbReference type="InterPro" id="IPR027417">
    <property type="entry name" value="P-loop_NTPase"/>
</dbReference>
<evidence type="ECO:0000256" key="1">
    <source>
        <dbReference type="ARBA" id="ARBA00006611"/>
    </source>
</evidence>
<dbReference type="InterPro" id="IPR001482">
    <property type="entry name" value="T2SS/T4SS_dom"/>
</dbReference>
<keyword evidence="5" id="KW-1185">Reference proteome</keyword>
<dbReference type="Proteomes" id="UP000516404">
    <property type="component" value="Chromosome"/>
</dbReference>
<feature type="compositionally biased region" description="Polar residues" evidence="2">
    <location>
        <begin position="56"/>
        <end position="68"/>
    </location>
</feature>
<accession>A0A802W2B1</accession>
<dbReference type="SUPFAM" id="SSF52540">
    <property type="entry name" value="P-loop containing nucleoside triphosphate hydrolases"/>
    <property type="match status" value="1"/>
</dbReference>
<dbReference type="PANTHER" id="PTHR30486:SF6">
    <property type="entry name" value="TYPE IV PILUS RETRACTATION ATPASE PILT"/>
    <property type="match status" value="1"/>
</dbReference>
<dbReference type="InterPro" id="IPR050921">
    <property type="entry name" value="T4SS_GSP_E_ATPase"/>
</dbReference>
<dbReference type="EMBL" id="CP061539">
    <property type="protein sequence ID" value="QNV38173.2"/>
    <property type="molecule type" value="Genomic_DNA"/>
</dbReference>
<gene>
    <name evidence="4" type="primary">tadA</name>
    <name evidence="4" type="ORF">IDM49_02500</name>
</gene>
<evidence type="ECO:0000259" key="3">
    <source>
        <dbReference type="Pfam" id="PF00437"/>
    </source>
</evidence>
<dbReference type="AlphaFoldDB" id="A0A802W2B1"/>
<proteinExistence type="inferred from homology"/>
<evidence type="ECO:0000256" key="2">
    <source>
        <dbReference type="SAM" id="MobiDB-lite"/>
    </source>
</evidence>
<protein>
    <submittedName>
        <fullName evidence="4">Flp pilus assembly complex ATPase component TadA</fullName>
    </submittedName>
</protein>
<evidence type="ECO:0000313" key="5">
    <source>
        <dbReference type="Proteomes" id="UP000516404"/>
    </source>
</evidence>
<feature type="domain" description="Bacterial type II secretion system protein E" evidence="3">
    <location>
        <begin position="150"/>
        <end position="424"/>
    </location>
</feature>
<dbReference type="Pfam" id="PF00437">
    <property type="entry name" value="T2SSE"/>
    <property type="match status" value="1"/>
</dbReference>
<dbReference type="Gene3D" id="3.30.450.380">
    <property type="match status" value="1"/>
</dbReference>
<evidence type="ECO:0000313" key="4">
    <source>
        <dbReference type="EMBL" id="QNV38173.2"/>
    </source>
</evidence>
<feature type="compositionally biased region" description="Polar residues" evidence="2">
    <location>
        <begin position="1"/>
        <end position="10"/>
    </location>
</feature>
<dbReference type="KEGG" id="rter:IDM49_02500"/>
<dbReference type="CDD" id="cd01130">
    <property type="entry name" value="VirB11-like_ATPase"/>
    <property type="match status" value="1"/>
</dbReference>
<name>A0A802W2B1_9MICC</name>
<feature type="region of interest" description="Disordered" evidence="2">
    <location>
        <begin position="1"/>
        <end position="73"/>
    </location>
</feature>
<dbReference type="RefSeq" id="WP_193836670.1">
    <property type="nucleotide sequence ID" value="NZ_CP061539.1"/>
</dbReference>